<evidence type="ECO:0000313" key="3">
    <source>
        <dbReference type="EMBL" id="KWS04339.1"/>
    </source>
</evidence>
<dbReference type="EMBL" id="JAJA02000001">
    <property type="protein sequence ID" value="KWS04339.1"/>
    <property type="molecule type" value="Genomic_DNA"/>
</dbReference>
<gene>
    <name evidence="3" type="ORF">AZ78_1888</name>
</gene>
<evidence type="ECO:0000313" key="4">
    <source>
        <dbReference type="Proteomes" id="UP000023435"/>
    </source>
</evidence>
<name>A0A108U880_9GAMM</name>
<comment type="caution">
    <text evidence="3">The sequence shown here is derived from an EMBL/GenBank/DDBJ whole genome shotgun (WGS) entry which is preliminary data.</text>
</comment>
<keyword evidence="2" id="KW-1133">Transmembrane helix</keyword>
<dbReference type="OrthoDB" id="5966600at2"/>
<keyword evidence="2" id="KW-0472">Membrane</keyword>
<reference evidence="3 4" key="1">
    <citation type="journal article" date="2014" name="Genome Announc.">
        <title>Draft Genome Sequence of Lysobacter capsici AZ78, a Bacterium Antagonistic to Plant-Pathogenic Oomycetes.</title>
        <authorList>
            <person name="Puopolo G."/>
            <person name="Sonego P."/>
            <person name="Engelen K."/>
            <person name="Pertot I."/>
        </authorList>
    </citation>
    <scope>NUCLEOTIDE SEQUENCE [LARGE SCALE GENOMIC DNA]</scope>
    <source>
        <strain evidence="3 4">AZ78</strain>
    </source>
</reference>
<feature type="region of interest" description="Disordered" evidence="1">
    <location>
        <begin position="43"/>
        <end position="73"/>
    </location>
</feature>
<proteinExistence type="predicted"/>
<keyword evidence="2" id="KW-0812">Transmembrane</keyword>
<feature type="compositionally biased region" description="Basic and acidic residues" evidence="1">
    <location>
        <begin position="137"/>
        <end position="157"/>
    </location>
</feature>
<dbReference type="RefSeq" id="WP_153018977.1">
    <property type="nucleotide sequence ID" value="NZ_JAJA02000001.1"/>
</dbReference>
<accession>A0A108U880</accession>
<evidence type="ECO:0000256" key="2">
    <source>
        <dbReference type="SAM" id="Phobius"/>
    </source>
</evidence>
<keyword evidence="4" id="KW-1185">Reference proteome</keyword>
<protein>
    <submittedName>
        <fullName evidence="3">Uncharacterized protein</fullName>
    </submittedName>
</protein>
<feature type="transmembrane region" description="Helical" evidence="2">
    <location>
        <begin position="78"/>
        <end position="95"/>
    </location>
</feature>
<evidence type="ECO:0000256" key="1">
    <source>
        <dbReference type="SAM" id="MobiDB-lite"/>
    </source>
</evidence>
<feature type="compositionally biased region" description="Low complexity" evidence="1">
    <location>
        <begin position="43"/>
        <end position="65"/>
    </location>
</feature>
<dbReference type="AlphaFoldDB" id="A0A108U880"/>
<sequence length="316" mass="33497">MPDRNLPDPRGAAPQDWSSALARLPAETPPADGWAQVAARLAAAANAAPPASDTASPALPATDRMTVTRRRTPHRRRWAMAAMLAAALPLAWWLSQRGADPVTPATQPAQVVHSQSPARDRAIADPSLSPSTQASPDPDKLADTGERNTDRTADRATEPAIATAPNPSNDAHKPAPRTVKPQRDASPGTRERQAPTHLAANETAPTPQALASNDSDAIAQRIGELQAQSAQLEALIAASRDDRVASATAVVMSSELDQRLGLIDATLISAPLPASQRLSLWQQRVGTLRALAGVESTQRWFAAQGERYDDALVRVD</sequence>
<feature type="region of interest" description="Disordered" evidence="1">
    <location>
        <begin position="102"/>
        <end position="210"/>
    </location>
</feature>
<feature type="compositionally biased region" description="Polar residues" evidence="1">
    <location>
        <begin position="104"/>
        <end position="117"/>
    </location>
</feature>
<organism evidence="3 4">
    <name type="scientific">Lysobacter capsici AZ78</name>
    <dbReference type="NCBI Taxonomy" id="1444315"/>
    <lineage>
        <taxon>Bacteria</taxon>
        <taxon>Pseudomonadati</taxon>
        <taxon>Pseudomonadota</taxon>
        <taxon>Gammaproteobacteria</taxon>
        <taxon>Lysobacterales</taxon>
        <taxon>Lysobacteraceae</taxon>
        <taxon>Lysobacter</taxon>
    </lineage>
</organism>
<dbReference type="Proteomes" id="UP000023435">
    <property type="component" value="Unassembled WGS sequence"/>
</dbReference>